<name>A0A2J6SCF7_HYAVF</name>
<sequence>MKIQKQDAQEKFDTLQDRYHVEYDAYRARIENGSIKISKTEFDGTMLLESRKITADFIQAEKELEQARSHGRDLGLTLDEFDQESCFVDFPEDGYRESLEQQWIDYVDREQIKRWMDREDDPPEKTDCDEWESKTVDISDSVSAIANTFKSRKRIDRWRAMCGAMDMEMDMNVE</sequence>
<dbReference type="AlphaFoldDB" id="A0A2J6SCF7"/>
<evidence type="ECO:0000313" key="1">
    <source>
        <dbReference type="EMBL" id="PMD48451.1"/>
    </source>
</evidence>
<dbReference type="Proteomes" id="UP000235786">
    <property type="component" value="Unassembled WGS sequence"/>
</dbReference>
<accession>A0A2J6SCF7</accession>
<dbReference type="OrthoDB" id="5391053at2759"/>
<evidence type="ECO:0000313" key="2">
    <source>
        <dbReference type="Proteomes" id="UP000235786"/>
    </source>
</evidence>
<proteinExistence type="predicted"/>
<organism evidence="1 2">
    <name type="scientific">Hyaloscypha variabilis (strain UAMH 11265 / GT02V1 / F)</name>
    <name type="common">Meliniomyces variabilis</name>
    <dbReference type="NCBI Taxonomy" id="1149755"/>
    <lineage>
        <taxon>Eukaryota</taxon>
        <taxon>Fungi</taxon>
        <taxon>Dikarya</taxon>
        <taxon>Ascomycota</taxon>
        <taxon>Pezizomycotina</taxon>
        <taxon>Leotiomycetes</taxon>
        <taxon>Helotiales</taxon>
        <taxon>Hyaloscyphaceae</taxon>
        <taxon>Hyaloscypha</taxon>
        <taxon>Hyaloscypha variabilis</taxon>
    </lineage>
</organism>
<dbReference type="EMBL" id="KZ613937">
    <property type="protein sequence ID" value="PMD48451.1"/>
    <property type="molecule type" value="Genomic_DNA"/>
</dbReference>
<keyword evidence="2" id="KW-1185">Reference proteome</keyword>
<protein>
    <submittedName>
        <fullName evidence="1">Uncharacterized protein</fullName>
    </submittedName>
</protein>
<gene>
    <name evidence="1" type="ORF">L207DRAFT_414365</name>
</gene>
<reference evidence="1 2" key="1">
    <citation type="submission" date="2016-04" db="EMBL/GenBank/DDBJ databases">
        <title>A degradative enzymes factory behind the ericoid mycorrhizal symbiosis.</title>
        <authorList>
            <consortium name="DOE Joint Genome Institute"/>
            <person name="Martino E."/>
            <person name="Morin E."/>
            <person name="Grelet G."/>
            <person name="Kuo A."/>
            <person name="Kohler A."/>
            <person name="Daghino S."/>
            <person name="Barry K."/>
            <person name="Choi C."/>
            <person name="Cichocki N."/>
            <person name="Clum A."/>
            <person name="Copeland A."/>
            <person name="Hainaut M."/>
            <person name="Haridas S."/>
            <person name="Labutti K."/>
            <person name="Lindquist E."/>
            <person name="Lipzen A."/>
            <person name="Khouja H.-R."/>
            <person name="Murat C."/>
            <person name="Ohm R."/>
            <person name="Olson A."/>
            <person name="Spatafora J."/>
            <person name="Veneault-Fourrey C."/>
            <person name="Henrissat B."/>
            <person name="Grigoriev I."/>
            <person name="Martin F."/>
            <person name="Perotto S."/>
        </authorList>
    </citation>
    <scope>NUCLEOTIDE SEQUENCE [LARGE SCALE GENOMIC DNA]</scope>
    <source>
        <strain evidence="1 2">F</strain>
    </source>
</reference>